<proteinExistence type="predicted"/>
<accession>A0A0B7BMM1</accession>
<sequence>VLLSDGNPDNERATIQEAKQAKDRDILIVSLSIEDAYLKLLKDISHIVQEHRTKLDWRSLVACPEIVLPRVPRGGQCRDFLLVVDGSDSVMRHKETIRLYLANTALRYQLVDNAIGVNVYGTDSQVQAADTRIRLQVNKFTLASKIRIELVFPKSGGTGADIAVVQSVGMLNDNLRNRSSALILIIDGSTLNPQATRQAIVDARARGYLVIIIRVGSALSDSELLLISAGDSLNVHSVDSFTDLFSVNFDNSTCNQGPCLLNPFTCTAPRVFNQNACLCACPNSCSNVTTHNENCECVCPSACPPGKRQGQRCDCFCPNTCRNGTTQTLDCNCVPCAYNCTEGQIQDGLCKCQCKNQCPLHLTRSDKDCACLCPDGQLPDSSGSCVISPDCSSLLSCPESRSPVRVNGVCQCVCFPDLCPSNAYTTAQC</sequence>
<organism evidence="2">
    <name type="scientific">Arion vulgaris</name>
    <dbReference type="NCBI Taxonomy" id="1028688"/>
    <lineage>
        <taxon>Eukaryota</taxon>
        <taxon>Metazoa</taxon>
        <taxon>Spiralia</taxon>
        <taxon>Lophotrochozoa</taxon>
        <taxon>Mollusca</taxon>
        <taxon>Gastropoda</taxon>
        <taxon>Heterobranchia</taxon>
        <taxon>Euthyneura</taxon>
        <taxon>Panpulmonata</taxon>
        <taxon>Eupulmonata</taxon>
        <taxon>Stylommatophora</taxon>
        <taxon>Helicina</taxon>
        <taxon>Arionoidea</taxon>
        <taxon>Arionidae</taxon>
        <taxon>Arion</taxon>
    </lineage>
</organism>
<reference evidence="2" key="1">
    <citation type="submission" date="2014-12" db="EMBL/GenBank/DDBJ databases">
        <title>Insight into the proteome of Arion vulgaris.</title>
        <authorList>
            <person name="Aradska J."/>
            <person name="Bulat T."/>
            <person name="Smidak R."/>
            <person name="Sarate P."/>
            <person name="Gangsoo J."/>
            <person name="Sialana F."/>
            <person name="Bilban M."/>
            <person name="Lubec G."/>
        </authorList>
    </citation>
    <scope>NUCLEOTIDE SEQUENCE</scope>
    <source>
        <tissue evidence="2">Skin</tissue>
    </source>
</reference>
<dbReference type="Gene3D" id="3.40.50.410">
    <property type="entry name" value="von Willebrand factor, type A domain"/>
    <property type="match status" value="1"/>
</dbReference>
<dbReference type="CDD" id="cd00198">
    <property type="entry name" value="vWFA"/>
    <property type="match status" value="1"/>
</dbReference>
<evidence type="ECO:0000313" key="2">
    <source>
        <dbReference type="EMBL" id="CEK94524.1"/>
    </source>
</evidence>
<feature type="non-terminal residue" evidence="2">
    <location>
        <position position="429"/>
    </location>
</feature>
<feature type="domain" description="VWFA" evidence="1">
    <location>
        <begin position="79"/>
        <end position="253"/>
    </location>
</feature>
<gene>
    <name evidence="2" type="primary">ORF201309</name>
</gene>
<dbReference type="AlphaFoldDB" id="A0A0B7BMM1"/>
<dbReference type="SUPFAM" id="SSF53300">
    <property type="entry name" value="vWA-like"/>
    <property type="match status" value="1"/>
</dbReference>
<dbReference type="EMBL" id="HACG01047659">
    <property type="protein sequence ID" value="CEK94524.1"/>
    <property type="molecule type" value="Transcribed_RNA"/>
</dbReference>
<dbReference type="InterPro" id="IPR036465">
    <property type="entry name" value="vWFA_dom_sf"/>
</dbReference>
<dbReference type="PROSITE" id="PS50234">
    <property type="entry name" value="VWFA"/>
    <property type="match status" value="1"/>
</dbReference>
<feature type="non-terminal residue" evidence="2">
    <location>
        <position position="1"/>
    </location>
</feature>
<name>A0A0B7BMM1_9EUPU</name>
<evidence type="ECO:0000259" key="1">
    <source>
        <dbReference type="PROSITE" id="PS50234"/>
    </source>
</evidence>
<protein>
    <recommendedName>
        <fullName evidence="1">VWFA domain-containing protein</fullName>
    </recommendedName>
</protein>
<dbReference type="InterPro" id="IPR002035">
    <property type="entry name" value="VWF_A"/>
</dbReference>